<gene>
    <name evidence="2" type="ORF">B841_01130</name>
</gene>
<dbReference type="HOGENOM" id="CLU_1591760_0_0_11"/>
<feature type="transmembrane region" description="Helical" evidence="1">
    <location>
        <begin position="130"/>
        <end position="149"/>
    </location>
</feature>
<reference evidence="2 3" key="1">
    <citation type="submission" date="2012-11" db="EMBL/GenBank/DDBJ databases">
        <title>The complete genome sequence of Corynebacterium maris Coryn-1 (=DSM 45190).</title>
        <authorList>
            <person name="Schaffert L."/>
            <person name="Albersmeier A."/>
            <person name="Kalinowski J."/>
            <person name="Ruckert C."/>
        </authorList>
    </citation>
    <scope>NUCLEOTIDE SEQUENCE [LARGE SCALE GENOMIC DNA]</scope>
    <source>
        <strain evidence="3">Coryn-1</strain>
    </source>
</reference>
<dbReference type="EMBL" id="CP003924">
    <property type="protein sequence ID" value="AGS33709.1"/>
    <property type="molecule type" value="Genomic_DNA"/>
</dbReference>
<protein>
    <submittedName>
        <fullName evidence="2">Uncharacterized protein</fullName>
    </submittedName>
</protein>
<dbReference type="RefSeq" id="WP_020933644.1">
    <property type="nucleotide sequence ID" value="NC_021915.1"/>
</dbReference>
<evidence type="ECO:0000256" key="1">
    <source>
        <dbReference type="SAM" id="Phobius"/>
    </source>
</evidence>
<keyword evidence="1" id="KW-1133">Transmembrane helix</keyword>
<evidence type="ECO:0000313" key="2">
    <source>
        <dbReference type="EMBL" id="AGS33709.1"/>
    </source>
</evidence>
<keyword evidence="1" id="KW-0812">Transmembrane</keyword>
<keyword evidence="1" id="KW-0472">Membrane</keyword>
<name>S5SRH4_9CORY</name>
<dbReference type="OrthoDB" id="4427349at2"/>
<evidence type="ECO:0000313" key="3">
    <source>
        <dbReference type="Proteomes" id="UP000015388"/>
    </source>
</evidence>
<sequence length="167" mass="17767">MVNPPQIDTSPLLDTHALHSTRLGRFTDAAIMGASVAVPGYVPKGGGRRMLAQTALVVVGTGATTLARRTSSMPSPEYMSFAELTRDMSKDEKRSVWTFLGVGTGVALLGSWGLARGTQKLANTLRGRGVKYPFTLFGAVTATGMFALLESEQRQNATVTTKESSDD</sequence>
<dbReference type="STRING" id="1224163.B841_01130"/>
<dbReference type="Proteomes" id="UP000015388">
    <property type="component" value="Chromosome"/>
</dbReference>
<organism evidence="2 3">
    <name type="scientific">Corynebacterium maris DSM 45190</name>
    <dbReference type="NCBI Taxonomy" id="1224163"/>
    <lineage>
        <taxon>Bacteria</taxon>
        <taxon>Bacillati</taxon>
        <taxon>Actinomycetota</taxon>
        <taxon>Actinomycetes</taxon>
        <taxon>Mycobacteriales</taxon>
        <taxon>Corynebacteriaceae</taxon>
        <taxon>Corynebacterium</taxon>
    </lineage>
</organism>
<dbReference type="KEGG" id="cmd:B841_01130"/>
<accession>S5SRH4</accession>
<dbReference type="PATRIC" id="fig|1224163.3.peg.228"/>
<feature type="transmembrane region" description="Helical" evidence="1">
    <location>
        <begin position="96"/>
        <end position="115"/>
    </location>
</feature>
<dbReference type="AlphaFoldDB" id="S5SRH4"/>
<proteinExistence type="predicted"/>
<keyword evidence="3" id="KW-1185">Reference proteome</keyword>